<evidence type="ECO:0000256" key="4">
    <source>
        <dbReference type="ARBA" id="ARBA00022475"/>
    </source>
</evidence>
<evidence type="ECO:0000256" key="5">
    <source>
        <dbReference type="ARBA" id="ARBA00022692"/>
    </source>
</evidence>
<dbReference type="Pfam" id="PF00474">
    <property type="entry name" value="SSF"/>
    <property type="match status" value="1"/>
</dbReference>
<evidence type="ECO:0000256" key="11">
    <source>
        <dbReference type="RuleBase" id="RU362091"/>
    </source>
</evidence>
<keyword evidence="9 13" id="KW-0472">Membrane</keyword>
<feature type="transmembrane region" description="Helical" evidence="13">
    <location>
        <begin position="522"/>
        <end position="544"/>
    </location>
</feature>
<dbReference type="Gene3D" id="1.20.1730.10">
    <property type="entry name" value="Sodium/glucose cotransporter"/>
    <property type="match status" value="1"/>
</dbReference>
<evidence type="ECO:0000256" key="10">
    <source>
        <dbReference type="ARBA" id="ARBA00023201"/>
    </source>
</evidence>
<dbReference type="InterPro" id="IPR038377">
    <property type="entry name" value="Na/Glc_symporter_sf"/>
</dbReference>
<keyword evidence="7" id="KW-0915">Sodium</keyword>
<keyword evidence="3" id="KW-0813">Transport</keyword>
<dbReference type="InterPro" id="IPR001734">
    <property type="entry name" value="Na/solute_symporter"/>
</dbReference>
<protein>
    <submittedName>
        <fullName evidence="14">Solute carrier family 5 member 8</fullName>
    </submittedName>
</protein>
<dbReference type="Proteomes" id="UP000472265">
    <property type="component" value="Chromosome 14"/>
</dbReference>
<evidence type="ECO:0000256" key="3">
    <source>
        <dbReference type="ARBA" id="ARBA00022448"/>
    </source>
</evidence>
<feature type="transmembrane region" description="Helical" evidence="13">
    <location>
        <begin position="412"/>
        <end position="436"/>
    </location>
</feature>
<dbReference type="InParanoid" id="A0A671YG72"/>
<feature type="transmembrane region" description="Helical" evidence="13">
    <location>
        <begin position="53"/>
        <end position="73"/>
    </location>
</feature>
<keyword evidence="8" id="KW-0406">Ion transport</keyword>
<dbReference type="NCBIfam" id="TIGR00813">
    <property type="entry name" value="sss"/>
    <property type="match status" value="1"/>
</dbReference>
<gene>
    <name evidence="14" type="primary">SLC5A8</name>
    <name evidence="14" type="synonym">LOC115595275</name>
</gene>
<evidence type="ECO:0000256" key="8">
    <source>
        <dbReference type="ARBA" id="ARBA00023065"/>
    </source>
</evidence>
<evidence type="ECO:0000256" key="6">
    <source>
        <dbReference type="ARBA" id="ARBA00022989"/>
    </source>
</evidence>
<dbReference type="GO" id="GO:0015730">
    <property type="term" value="P:propanoate transmembrane transport"/>
    <property type="evidence" value="ECO:0007669"/>
    <property type="project" value="TreeGrafter"/>
</dbReference>
<keyword evidence="10" id="KW-0739">Sodium transport</keyword>
<comment type="similarity">
    <text evidence="2 11">Belongs to the sodium:solute symporter (SSF) (TC 2.A.21) family.</text>
</comment>
<reference evidence="14" key="2">
    <citation type="submission" date="2025-08" db="UniProtKB">
        <authorList>
            <consortium name="Ensembl"/>
        </authorList>
    </citation>
    <scope>IDENTIFICATION</scope>
</reference>
<feature type="transmembrane region" description="Helical" evidence="13">
    <location>
        <begin position="341"/>
        <end position="366"/>
    </location>
</feature>
<dbReference type="PANTHER" id="PTHR42985">
    <property type="entry name" value="SODIUM-COUPLED MONOCARBOXYLATE TRANSPORTER"/>
    <property type="match status" value="1"/>
</dbReference>
<feature type="transmembrane region" description="Helical" evidence="13">
    <location>
        <begin position="241"/>
        <end position="260"/>
    </location>
</feature>
<sequence>MSGDYLVAGSFVIADFVVFALTLVVSAAVGFYFAWASRGQQSSRDFLTAGRKLTALPVSMSMTASYMSSITVLSNPAEVYCFGAIFAYLCVSYVLSTVVVSEVFLPIYYRLGINSIYEYLELRFNKATRLLGTVLCILNITLFSGIVIYGPALAFSQIIDLDLWGGIISTGIVCTLYCTLGGLKAVVWTDVFQLGIMLAGYLAVIVQAVILQGGVHNIFSDAQQGGRLNFLDFDINPLRRHTFWTIVIGATFSWIAVSGTNQTMVQRIISCKSITHARVAIYINMLGLCTFLTGSVFAGLCLYSVYKDCDPWTAGLITAPDQLMPYLVMDIMTGYPGLPGLFFAAVCSGSLSTVSSSINALAAVTLEDLIKPYTNMSEKHLFWMSKGLSIFYGALCISMAGLASVLGGMMQAGAIISSAFGGPLFGVVTLGILCPFANSKGGFSSLVSGLLVSCGVSIASVIYPPPPEMTRPLSLTIDGCNFTTTDSPNWTSTAFPTQPTFITATTATLQPLQGDYWHSPSYLYIGIIGAVTSVSVGLLVSLLTGGLRTRVESRLTLLKEDTTLYHVFTFIKDRVMRRAGKPDLTEYGEEKAGNTNPAFCDTDTDL</sequence>
<organism evidence="14 15">
    <name type="scientific">Sparus aurata</name>
    <name type="common">Gilthead sea bream</name>
    <dbReference type="NCBI Taxonomy" id="8175"/>
    <lineage>
        <taxon>Eukaryota</taxon>
        <taxon>Metazoa</taxon>
        <taxon>Chordata</taxon>
        <taxon>Craniata</taxon>
        <taxon>Vertebrata</taxon>
        <taxon>Euteleostomi</taxon>
        <taxon>Actinopterygii</taxon>
        <taxon>Neopterygii</taxon>
        <taxon>Teleostei</taxon>
        <taxon>Neoteleostei</taxon>
        <taxon>Acanthomorphata</taxon>
        <taxon>Eupercaria</taxon>
        <taxon>Spariformes</taxon>
        <taxon>Sparidae</taxon>
        <taxon>Sparus</taxon>
    </lineage>
</organism>
<evidence type="ECO:0000256" key="7">
    <source>
        <dbReference type="ARBA" id="ARBA00023053"/>
    </source>
</evidence>
<feature type="transmembrane region" description="Helical" evidence="13">
    <location>
        <begin position="281"/>
        <end position="306"/>
    </location>
</feature>
<evidence type="ECO:0000256" key="1">
    <source>
        <dbReference type="ARBA" id="ARBA00004651"/>
    </source>
</evidence>
<evidence type="ECO:0000256" key="9">
    <source>
        <dbReference type="ARBA" id="ARBA00023136"/>
    </source>
</evidence>
<reference evidence="14" key="1">
    <citation type="submission" date="2021-04" db="EMBL/GenBank/DDBJ databases">
        <authorList>
            <consortium name="Wellcome Sanger Institute Data Sharing"/>
        </authorList>
    </citation>
    <scope>NUCLEOTIDE SEQUENCE [LARGE SCALE GENOMIC DNA]</scope>
</reference>
<keyword evidence="5 13" id="KW-0812">Transmembrane</keyword>
<dbReference type="OMA" id="FAGYIMV"/>
<dbReference type="Ensembl" id="ENSSAUT00010064519.1">
    <property type="protein sequence ID" value="ENSSAUP00010061519.1"/>
    <property type="gene ID" value="ENSSAUG00010024879.1"/>
</dbReference>
<reference evidence="14" key="3">
    <citation type="submission" date="2025-09" db="UniProtKB">
        <authorList>
            <consortium name="Ensembl"/>
        </authorList>
    </citation>
    <scope>IDENTIFICATION</scope>
</reference>
<comment type="subcellular location">
    <subcellularLocation>
        <location evidence="1">Cell membrane</location>
        <topology evidence="1">Multi-pass membrane protein</topology>
    </subcellularLocation>
</comment>
<keyword evidence="6 13" id="KW-1133">Transmembrane helix</keyword>
<feature type="transmembrane region" description="Helical" evidence="13">
    <location>
        <begin position="163"/>
        <end position="180"/>
    </location>
</feature>
<evidence type="ECO:0000256" key="2">
    <source>
        <dbReference type="ARBA" id="ARBA00006434"/>
    </source>
</evidence>
<feature type="transmembrane region" description="Helical" evidence="13">
    <location>
        <begin position="443"/>
        <end position="463"/>
    </location>
</feature>
<evidence type="ECO:0000313" key="15">
    <source>
        <dbReference type="Proteomes" id="UP000472265"/>
    </source>
</evidence>
<dbReference type="AlphaFoldDB" id="A0A671YG72"/>
<dbReference type="GO" id="GO:0070062">
    <property type="term" value="C:extracellular exosome"/>
    <property type="evidence" value="ECO:0007669"/>
    <property type="project" value="TreeGrafter"/>
</dbReference>
<keyword evidence="15" id="KW-1185">Reference proteome</keyword>
<feature type="transmembrane region" description="Helical" evidence="13">
    <location>
        <begin position="130"/>
        <end position="151"/>
    </location>
</feature>
<evidence type="ECO:0000313" key="14">
    <source>
        <dbReference type="Ensembl" id="ENSSAUP00010061519.1"/>
    </source>
</evidence>
<keyword evidence="4" id="KW-1003">Cell membrane</keyword>
<dbReference type="PROSITE" id="PS50283">
    <property type="entry name" value="NA_SOLUT_SYMP_3"/>
    <property type="match status" value="1"/>
</dbReference>
<name>A0A671YG72_SPAAU</name>
<feature type="transmembrane region" description="Helical" evidence="13">
    <location>
        <begin position="192"/>
        <end position="211"/>
    </location>
</feature>
<dbReference type="PANTHER" id="PTHR42985:SF10">
    <property type="entry name" value="SODIUM-COUPLED MONOCARBOXYLATE TRANSPORTER 1"/>
    <property type="match status" value="1"/>
</dbReference>
<evidence type="ECO:0000256" key="12">
    <source>
        <dbReference type="SAM" id="MobiDB-lite"/>
    </source>
</evidence>
<accession>A0A671YG72</accession>
<proteinExistence type="inferred from homology"/>
<evidence type="ECO:0000256" key="13">
    <source>
        <dbReference type="SAM" id="Phobius"/>
    </source>
</evidence>
<feature type="transmembrane region" description="Helical" evidence="13">
    <location>
        <begin position="85"/>
        <end position="109"/>
    </location>
</feature>
<feature type="transmembrane region" description="Helical" evidence="13">
    <location>
        <begin position="387"/>
        <end position="406"/>
    </location>
</feature>
<dbReference type="InterPro" id="IPR051163">
    <property type="entry name" value="Sodium:Solute_Symporter_SSF"/>
</dbReference>
<dbReference type="GO" id="GO:0005343">
    <property type="term" value="F:organic acid:sodium symporter activity"/>
    <property type="evidence" value="ECO:0007669"/>
    <property type="project" value="TreeGrafter"/>
</dbReference>
<feature type="transmembrane region" description="Helical" evidence="13">
    <location>
        <begin position="6"/>
        <end position="33"/>
    </location>
</feature>
<feature type="region of interest" description="Disordered" evidence="12">
    <location>
        <begin position="586"/>
        <end position="606"/>
    </location>
</feature>
<dbReference type="GO" id="GO:0005886">
    <property type="term" value="C:plasma membrane"/>
    <property type="evidence" value="ECO:0007669"/>
    <property type="project" value="UniProtKB-SubCell"/>
</dbReference>
<dbReference type="GeneTree" id="ENSGT00940000155166"/>